<dbReference type="SUPFAM" id="SSF48452">
    <property type="entry name" value="TPR-like"/>
    <property type="match status" value="1"/>
</dbReference>
<dbReference type="InterPro" id="IPR023231">
    <property type="entry name" value="GSKIP_dom_sf"/>
</dbReference>
<dbReference type="Proteomes" id="UP001470230">
    <property type="component" value="Unassembled WGS sequence"/>
</dbReference>
<gene>
    <name evidence="2" type="ORF">M9Y10_018637</name>
</gene>
<proteinExistence type="predicted"/>
<protein>
    <submittedName>
        <fullName evidence="2">Intracellular distribution of mitochondria</fullName>
    </submittedName>
</protein>
<dbReference type="EMBL" id="JAPFFF010000026">
    <property type="protein sequence ID" value="KAK8849269.1"/>
    <property type="molecule type" value="Genomic_DNA"/>
</dbReference>
<dbReference type="Gene3D" id="1.25.40.10">
    <property type="entry name" value="Tetratricopeptide repeat domain"/>
    <property type="match status" value="1"/>
</dbReference>
<organism evidence="2 3">
    <name type="scientific">Tritrichomonas musculus</name>
    <dbReference type="NCBI Taxonomy" id="1915356"/>
    <lineage>
        <taxon>Eukaryota</taxon>
        <taxon>Metamonada</taxon>
        <taxon>Parabasalia</taxon>
        <taxon>Tritrichomonadida</taxon>
        <taxon>Tritrichomonadidae</taxon>
        <taxon>Tritrichomonas</taxon>
    </lineage>
</organism>
<dbReference type="PANTHER" id="PTHR12601:SF6">
    <property type="entry name" value="CLUSTERED MITOCHONDRIA PROTEIN HOMOLOG"/>
    <property type="match status" value="1"/>
</dbReference>
<sequence>MSKAKNTKTHINITFPDGNHLHFDIQEQLTPVTCLSAIKNQPLVFWYTNGQFETKSGPITENKDLSKDVNEKSTLELTFKEQEYNLETALNHIQQTARIIFSLTSHPEVTDCCQSVVSWMTRTYGNFSSGKKVPTEQDYAEYFPENYQNSANPKLVKYFDILEDSKPSNEGIFIKIKIITKEKKELIIDATKKGFSIENTNNENYSTLYYLLYQNSQYFQDNSQLVAARWMTLDKIEKSPYRPINQQHIYADNRKGNIKPQLHLFRVNKEILTGSVEDAISNINTNNQLNCYICLNIEEQYLKQICDSVKKIEAGKIQPENEGDKIIYNDNGVKLTKINNIDEYKSFTNYIKSIDDLKNISPYIKAERPIIVEYIGQIYIVKPNKGDDDFISHVTQNLGEEDIDFTKLFCDKFSCKSLPEGINGFHKELTFENDTQKKCTILTYVPRTTPRDANFPDDQLCLLRPEILHSYEVHAELTKHSDELTKLGGDPLLDFTHNPNDKDFSEEQMQTLSKRRNEIINQTEAILYDLNLTNEEVKTDKTLNDIADFIKSYVISNFVNLFLTTVNCPMDGNFIVQKMHTCGLNVRYLGYLLPYLPIGTNDEKPMNKTFSMAIESEIIIRSFKHIVRSNNYSIDVLLEKINTIVNFEKDPNFDPLFESICEVSQKKFNTRPNKITKEQLPYLRRGLMVAFGIVIGIKKGHKEDDPIQLQEVTEITPHCKFCFTKNNEYIDTLRQATRAFNSNDISTAYKLFQTVIQLSKQSVPKFDESLIDCFFYCAIIFYRTKRLDMAYQMMMKATIMQERHVGFTDTSLLSKYSMLGSIANEFGNKRLAFVLFARACVLLKLIAPSNPWIIDVATDAATAASNFDADIALKFSMIAIDACKRSMPAREVDLALSTCYATAASISLSSDKLLLAAKFADEAVKLNPASKEYKELKENINTYKQRHSAKRGGARGRRRGGH</sequence>
<evidence type="ECO:0000313" key="2">
    <source>
        <dbReference type="EMBL" id="KAK8849269.1"/>
    </source>
</evidence>
<evidence type="ECO:0000259" key="1">
    <source>
        <dbReference type="Pfam" id="PF12807"/>
    </source>
</evidence>
<dbReference type="PANTHER" id="PTHR12601">
    <property type="entry name" value="EUKARYOTIC TRANSLATION INITIATION FACTOR 3 SUBUNIT EIF-3"/>
    <property type="match status" value="1"/>
</dbReference>
<comment type="caution">
    <text evidence="2">The sequence shown here is derived from an EMBL/GenBank/DDBJ whole genome shotgun (WGS) entry which is preliminary data.</text>
</comment>
<accession>A0ABR2HP14</accession>
<dbReference type="InterPro" id="IPR027523">
    <property type="entry name" value="CLU_prot"/>
</dbReference>
<keyword evidence="3" id="KW-1185">Reference proteome</keyword>
<evidence type="ECO:0000313" key="3">
    <source>
        <dbReference type="Proteomes" id="UP001470230"/>
    </source>
</evidence>
<dbReference type="InterPro" id="IPR011990">
    <property type="entry name" value="TPR-like_helical_dom_sf"/>
</dbReference>
<name>A0ABR2HP14_9EUKA</name>
<reference evidence="2 3" key="1">
    <citation type="submission" date="2024-04" db="EMBL/GenBank/DDBJ databases">
        <title>Tritrichomonas musculus Genome.</title>
        <authorList>
            <person name="Alves-Ferreira E."/>
            <person name="Grigg M."/>
            <person name="Lorenzi H."/>
            <person name="Galac M."/>
        </authorList>
    </citation>
    <scope>NUCLEOTIDE SEQUENCE [LARGE SCALE GENOMIC DNA]</scope>
    <source>
        <strain evidence="2 3">EAF2021</strain>
    </source>
</reference>
<dbReference type="SUPFAM" id="SSF103107">
    <property type="entry name" value="Hypothetical protein c14orf129, hspc210"/>
    <property type="match status" value="1"/>
</dbReference>
<dbReference type="Pfam" id="PF12807">
    <property type="entry name" value="eIF3_p135"/>
    <property type="match status" value="1"/>
</dbReference>
<feature type="domain" description="CLU central" evidence="1">
    <location>
        <begin position="568"/>
        <end position="633"/>
    </location>
</feature>
<dbReference type="InterPro" id="IPR033646">
    <property type="entry name" value="CLU-central"/>
</dbReference>